<dbReference type="AlphaFoldDB" id="A0A4Q9HV68"/>
<keyword evidence="2" id="KW-1185">Reference proteome</keyword>
<protein>
    <submittedName>
        <fullName evidence="1">N4-gp56 family major capsid protein</fullName>
    </submittedName>
</protein>
<dbReference type="Pfam" id="PF25209">
    <property type="entry name" value="Phage_capsid_4"/>
    <property type="match status" value="1"/>
</dbReference>
<proteinExistence type="predicted"/>
<evidence type="ECO:0000313" key="2">
    <source>
        <dbReference type="Proteomes" id="UP000292452"/>
    </source>
</evidence>
<dbReference type="RefSeq" id="WP_131123501.1">
    <property type="nucleotide sequence ID" value="NZ_SIXH01000102.1"/>
</dbReference>
<accession>A0A4Q9HV68</accession>
<name>A0A4Q9HV68_STRKA</name>
<organism evidence="1 2">
    <name type="scientific">Streptomyces kasugaensis</name>
    <dbReference type="NCBI Taxonomy" id="1946"/>
    <lineage>
        <taxon>Bacteria</taxon>
        <taxon>Bacillati</taxon>
        <taxon>Actinomycetota</taxon>
        <taxon>Actinomycetes</taxon>
        <taxon>Kitasatosporales</taxon>
        <taxon>Streptomycetaceae</taxon>
        <taxon>Streptomyces</taxon>
    </lineage>
</organism>
<dbReference type="NCBIfam" id="TIGR04387">
    <property type="entry name" value="capsid_maj_N4"/>
    <property type="match status" value="1"/>
</dbReference>
<reference evidence="1 2" key="1">
    <citation type="submission" date="2019-02" db="EMBL/GenBank/DDBJ databases">
        <title>Draft Genome Sequence of Streptomyces sp. AM-2504, identified by 16S rRNA comparative analysis as a Streptomyces Kasugaensis strain.</title>
        <authorList>
            <person name="Napolioni V."/>
            <person name="Giuliodori A.M."/>
            <person name="Spurio R."/>
            <person name="Fabbretti A."/>
        </authorList>
    </citation>
    <scope>NUCLEOTIDE SEQUENCE [LARGE SCALE GENOMIC DNA]</scope>
    <source>
        <strain evidence="1 2">AM-2504</strain>
    </source>
</reference>
<dbReference type="EMBL" id="SIXH01000102">
    <property type="protein sequence ID" value="TBO59012.1"/>
    <property type="molecule type" value="Genomic_DNA"/>
</dbReference>
<evidence type="ECO:0000313" key="1">
    <source>
        <dbReference type="EMBL" id="TBO59012.1"/>
    </source>
</evidence>
<dbReference type="SUPFAM" id="SSF56563">
    <property type="entry name" value="Major capsid protein gp5"/>
    <property type="match status" value="1"/>
</dbReference>
<dbReference type="Proteomes" id="UP000292452">
    <property type="component" value="Unassembled WGS sequence"/>
</dbReference>
<gene>
    <name evidence="1" type="ORF">EYS09_14305</name>
</gene>
<comment type="caution">
    <text evidence="1">The sequence shown here is derived from an EMBL/GenBank/DDBJ whole genome shotgun (WGS) entry which is preliminary data.</text>
</comment>
<sequence length="292" mass="30843">MATGTTTAAQMLVPDVWADMVQGRFKGALILGTLATTDGTLEGKPGDSVSFPKWTALTDAEDLTEGTAMTPEQLGTDPGNKATIKEAGKAVELTDKSRLVAFGDPYAETQRQLGVLIARKIDKDLTAAAEAAGVITVDAATKALSWDVMVSGIERFGDEWDPENMAGLVIHSVQRAALLRDPNFISADKLGANGAVIPRGVIGQAGGVNIFVSDRVTKTGTGADTVYNALLIRRGSLGLLYKRRPIVETDRDILKRTTVVTTNVHYATHRLDDEGVVVLKTRGAAAPAEGDA</sequence>